<sequence>MSLVVVRLGVALDYDRRCRADDFRFLIRDRAGQFMISCDAGLADVGIETVKIQAAAAVVEMASNSTGVSLPRGALAAFA</sequence>
<protein>
    <submittedName>
        <fullName evidence="1">Uncharacterized protein</fullName>
    </submittedName>
</protein>
<proteinExistence type="predicted"/>
<accession>A0A428WP48</accession>
<evidence type="ECO:0000313" key="2">
    <source>
        <dbReference type="Proteomes" id="UP000286716"/>
    </source>
</evidence>
<reference evidence="1 2" key="1">
    <citation type="submission" date="2018-05" db="EMBL/GenBank/DDBJ databases">
        <title>Evolution of GPA BGCs.</title>
        <authorList>
            <person name="Waglechner N."/>
            <person name="Wright G.D."/>
        </authorList>
    </citation>
    <scope>NUCLEOTIDE SEQUENCE [LARGE SCALE GENOMIC DNA]</scope>
    <source>
        <strain evidence="1 2">DSM 5908</strain>
    </source>
</reference>
<dbReference type="Proteomes" id="UP000286716">
    <property type="component" value="Unassembled WGS sequence"/>
</dbReference>
<evidence type="ECO:0000313" key="1">
    <source>
        <dbReference type="EMBL" id="RSM44834.1"/>
    </source>
</evidence>
<comment type="caution">
    <text evidence="1">The sequence shown here is derived from an EMBL/GenBank/DDBJ whole genome shotgun (WGS) entry which is preliminary data.</text>
</comment>
<dbReference type="EMBL" id="QHHU01000018">
    <property type="protein sequence ID" value="RSM44834.1"/>
    <property type="molecule type" value="Genomic_DNA"/>
</dbReference>
<gene>
    <name evidence="1" type="ORF">DMA12_14910</name>
</gene>
<organism evidence="1 2">
    <name type="scientific">Amycolatopsis balhimycina DSM 5908</name>
    <dbReference type="NCBI Taxonomy" id="1081091"/>
    <lineage>
        <taxon>Bacteria</taxon>
        <taxon>Bacillati</taxon>
        <taxon>Actinomycetota</taxon>
        <taxon>Actinomycetes</taxon>
        <taxon>Pseudonocardiales</taxon>
        <taxon>Pseudonocardiaceae</taxon>
        <taxon>Amycolatopsis</taxon>
    </lineage>
</organism>
<dbReference type="OrthoDB" id="1551204at2"/>
<name>A0A428WP48_AMYBA</name>
<dbReference type="AlphaFoldDB" id="A0A428WP48"/>
<keyword evidence="2" id="KW-1185">Reference proteome</keyword>